<feature type="signal peptide" evidence="2">
    <location>
        <begin position="1"/>
        <end position="16"/>
    </location>
</feature>
<evidence type="ECO:0000256" key="2">
    <source>
        <dbReference type="SAM" id="SignalP"/>
    </source>
</evidence>
<reference evidence="3 4" key="1">
    <citation type="submission" date="2019-01" db="EMBL/GenBank/DDBJ databases">
        <title>Geovibrio thiophilus DSM 11263, complete genome.</title>
        <authorList>
            <person name="Spring S."/>
            <person name="Bunk B."/>
            <person name="Sproer C."/>
        </authorList>
    </citation>
    <scope>NUCLEOTIDE SEQUENCE [LARGE SCALE GENOMIC DNA]</scope>
    <source>
        <strain evidence="3 4">DSM 11263</strain>
    </source>
</reference>
<keyword evidence="2" id="KW-0732">Signal</keyword>
<name>A0A3R5XYY9_9BACT</name>
<protein>
    <recommendedName>
        <fullName evidence="5">DUF2155 domain-containing protein</fullName>
    </recommendedName>
</protein>
<accession>A0A3R5XYY9</accession>
<organism evidence="3 4">
    <name type="scientific">Geovibrio thiophilus</name>
    <dbReference type="NCBI Taxonomy" id="139438"/>
    <lineage>
        <taxon>Bacteria</taxon>
        <taxon>Pseudomonadati</taxon>
        <taxon>Deferribacterota</taxon>
        <taxon>Deferribacteres</taxon>
        <taxon>Deferribacterales</taxon>
        <taxon>Geovibrionaceae</taxon>
        <taxon>Geovibrio</taxon>
    </lineage>
</organism>
<keyword evidence="4" id="KW-1185">Reference proteome</keyword>
<dbReference type="PROSITE" id="PS51257">
    <property type="entry name" value="PROKAR_LIPOPROTEIN"/>
    <property type="match status" value="1"/>
</dbReference>
<evidence type="ECO:0000256" key="1">
    <source>
        <dbReference type="SAM" id="MobiDB-lite"/>
    </source>
</evidence>
<feature type="compositionally biased region" description="Basic and acidic residues" evidence="1">
    <location>
        <begin position="48"/>
        <end position="57"/>
    </location>
</feature>
<dbReference type="Proteomes" id="UP000287502">
    <property type="component" value="Chromosome"/>
</dbReference>
<evidence type="ECO:0000313" key="3">
    <source>
        <dbReference type="EMBL" id="QAR34175.1"/>
    </source>
</evidence>
<dbReference type="KEGG" id="gtl:EP073_12390"/>
<evidence type="ECO:0000313" key="4">
    <source>
        <dbReference type="Proteomes" id="UP000287502"/>
    </source>
</evidence>
<dbReference type="EMBL" id="CP035108">
    <property type="protein sequence ID" value="QAR34175.1"/>
    <property type="molecule type" value="Genomic_DNA"/>
</dbReference>
<dbReference type="OrthoDB" id="9790047at2"/>
<gene>
    <name evidence="3" type="ORF">EP073_12390</name>
</gene>
<evidence type="ECO:0008006" key="5">
    <source>
        <dbReference type="Google" id="ProtNLM"/>
    </source>
</evidence>
<feature type="region of interest" description="Disordered" evidence="1">
    <location>
        <begin position="27"/>
        <end position="57"/>
    </location>
</feature>
<sequence length="177" mass="19480">MLKALYLVLVSFVIFACSQGVVDEKKETGAPMAQEQQSENGSTGMPEGDAHGIKVSKDKKVSIPKEIADKFKSVIIGVKNEKQGIDVQTEVLIGQKSEIQGTPFTVLVEHYLPEFVIDGDGVYTTRSGEENNPAVKIKVFEGEQEIFDGMLYKNFPDMHGSFAHPDYVLTLIKSVVK</sequence>
<feature type="chain" id="PRO_5018674984" description="DUF2155 domain-containing protein" evidence="2">
    <location>
        <begin position="17"/>
        <end position="177"/>
    </location>
</feature>
<feature type="compositionally biased region" description="Polar residues" evidence="1">
    <location>
        <begin position="34"/>
        <end position="43"/>
    </location>
</feature>
<proteinExistence type="predicted"/>
<dbReference type="AlphaFoldDB" id="A0A3R5XYY9"/>
<dbReference type="RefSeq" id="WP_128467480.1">
    <property type="nucleotide sequence ID" value="NZ_CP035108.1"/>
</dbReference>